<feature type="region of interest" description="Disordered" evidence="1">
    <location>
        <begin position="1"/>
        <end position="23"/>
    </location>
</feature>
<protein>
    <submittedName>
        <fullName evidence="2">Uncharacterized protein</fullName>
    </submittedName>
</protein>
<dbReference type="AlphaFoldDB" id="A0A6A4H9A4"/>
<name>A0A6A4H9A4_9AGAR</name>
<reference evidence="2" key="1">
    <citation type="journal article" date="2019" name="Environ. Microbiol.">
        <title>Fungal ecological strategies reflected in gene transcription - a case study of two litter decomposers.</title>
        <authorList>
            <person name="Barbi F."/>
            <person name="Kohler A."/>
            <person name="Barry K."/>
            <person name="Baskaran P."/>
            <person name="Daum C."/>
            <person name="Fauchery L."/>
            <person name="Ihrmark K."/>
            <person name="Kuo A."/>
            <person name="LaButti K."/>
            <person name="Lipzen A."/>
            <person name="Morin E."/>
            <person name="Grigoriev I.V."/>
            <person name="Henrissat B."/>
            <person name="Lindahl B."/>
            <person name="Martin F."/>
        </authorList>
    </citation>
    <scope>NUCLEOTIDE SEQUENCE</scope>
    <source>
        <strain evidence="2">JB14</strain>
    </source>
</reference>
<sequence>MARKKRKKNTVHDQDQGGSSTTILPGCGPAEINGCNFNAVQGSQVYTTNYNSPTFHHTHNNSPTSHHTHNTIHNNQYHYLITVNVNKDCLLPVLPFFGRTGIRMMSKGRY</sequence>
<evidence type="ECO:0000313" key="3">
    <source>
        <dbReference type="Proteomes" id="UP000799118"/>
    </source>
</evidence>
<keyword evidence="3" id="KW-1185">Reference proteome</keyword>
<evidence type="ECO:0000313" key="2">
    <source>
        <dbReference type="EMBL" id="KAE9394839.1"/>
    </source>
</evidence>
<accession>A0A6A4H9A4</accession>
<organism evidence="2 3">
    <name type="scientific">Gymnopus androsaceus JB14</name>
    <dbReference type="NCBI Taxonomy" id="1447944"/>
    <lineage>
        <taxon>Eukaryota</taxon>
        <taxon>Fungi</taxon>
        <taxon>Dikarya</taxon>
        <taxon>Basidiomycota</taxon>
        <taxon>Agaricomycotina</taxon>
        <taxon>Agaricomycetes</taxon>
        <taxon>Agaricomycetidae</taxon>
        <taxon>Agaricales</taxon>
        <taxon>Marasmiineae</taxon>
        <taxon>Omphalotaceae</taxon>
        <taxon>Gymnopus</taxon>
    </lineage>
</organism>
<dbReference type="Proteomes" id="UP000799118">
    <property type="component" value="Unassembled WGS sequence"/>
</dbReference>
<evidence type="ECO:0000256" key="1">
    <source>
        <dbReference type="SAM" id="MobiDB-lite"/>
    </source>
</evidence>
<dbReference type="EMBL" id="ML769542">
    <property type="protein sequence ID" value="KAE9394839.1"/>
    <property type="molecule type" value="Genomic_DNA"/>
</dbReference>
<proteinExistence type="predicted"/>
<gene>
    <name evidence="2" type="ORF">BT96DRAFT_942863</name>
</gene>